<name>A0A0E9X223_ANGAN</name>
<sequence length="40" mass="4642">MYRRIIQNRIKIPCLCARACVCVTVSINDTLVFENEHSEC</sequence>
<dbReference type="AlphaFoldDB" id="A0A0E9X223"/>
<reference evidence="1" key="1">
    <citation type="submission" date="2014-11" db="EMBL/GenBank/DDBJ databases">
        <authorList>
            <person name="Amaro Gonzalez C."/>
        </authorList>
    </citation>
    <scope>NUCLEOTIDE SEQUENCE</scope>
</reference>
<proteinExistence type="predicted"/>
<evidence type="ECO:0000313" key="1">
    <source>
        <dbReference type="EMBL" id="JAH96762.1"/>
    </source>
</evidence>
<reference evidence="1" key="2">
    <citation type="journal article" date="2015" name="Fish Shellfish Immunol.">
        <title>Early steps in the European eel (Anguilla anguilla)-Vibrio vulnificus interaction in the gills: Role of the RtxA13 toxin.</title>
        <authorList>
            <person name="Callol A."/>
            <person name="Pajuelo D."/>
            <person name="Ebbesson L."/>
            <person name="Teles M."/>
            <person name="MacKenzie S."/>
            <person name="Amaro C."/>
        </authorList>
    </citation>
    <scope>NUCLEOTIDE SEQUENCE</scope>
</reference>
<protein>
    <submittedName>
        <fullName evidence="1">Uncharacterized protein</fullName>
    </submittedName>
</protein>
<accession>A0A0E9X223</accession>
<organism evidence="1">
    <name type="scientific">Anguilla anguilla</name>
    <name type="common">European freshwater eel</name>
    <name type="synonym">Muraena anguilla</name>
    <dbReference type="NCBI Taxonomy" id="7936"/>
    <lineage>
        <taxon>Eukaryota</taxon>
        <taxon>Metazoa</taxon>
        <taxon>Chordata</taxon>
        <taxon>Craniata</taxon>
        <taxon>Vertebrata</taxon>
        <taxon>Euteleostomi</taxon>
        <taxon>Actinopterygii</taxon>
        <taxon>Neopterygii</taxon>
        <taxon>Teleostei</taxon>
        <taxon>Anguilliformes</taxon>
        <taxon>Anguillidae</taxon>
        <taxon>Anguilla</taxon>
    </lineage>
</organism>
<dbReference type="EMBL" id="GBXM01011815">
    <property type="protein sequence ID" value="JAH96762.1"/>
    <property type="molecule type" value="Transcribed_RNA"/>
</dbReference>